<dbReference type="InterPro" id="IPR002539">
    <property type="entry name" value="MaoC-like_dom"/>
</dbReference>
<reference evidence="2 3" key="1">
    <citation type="submission" date="2023-10" db="EMBL/GenBank/DDBJ databases">
        <title>Psychrosphaera aquimaarina strain SW33 isolated from seawater.</title>
        <authorList>
            <person name="Bayburt H."/>
            <person name="Kim J.M."/>
            <person name="Choi B.J."/>
            <person name="Jeon C.O."/>
        </authorList>
    </citation>
    <scope>NUCLEOTIDE SEQUENCE [LARGE SCALE GENOMIC DNA]</scope>
    <source>
        <strain evidence="2 3">KCTC 52743</strain>
    </source>
</reference>
<dbReference type="PANTHER" id="PTHR43841:SF3">
    <property type="entry name" value="(3R)-HYDROXYACYL-ACP DEHYDRATASE SUBUNIT HADB"/>
    <property type="match status" value="1"/>
</dbReference>
<comment type="caution">
    <text evidence="2">The sequence shown here is derived from an EMBL/GenBank/DDBJ whole genome shotgun (WGS) entry which is preliminary data.</text>
</comment>
<feature type="domain" description="MaoC-like" evidence="1">
    <location>
        <begin position="174"/>
        <end position="248"/>
    </location>
</feature>
<evidence type="ECO:0000259" key="1">
    <source>
        <dbReference type="Pfam" id="PF01575"/>
    </source>
</evidence>
<dbReference type="Gene3D" id="3.10.129.10">
    <property type="entry name" value="Hotdog Thioesterase"/>
    <property type="match status" value="1"/>
</dbReference>
<proteinExistence type="predicted"/>
<protein>
    <submittedName>
        <fullName evidence="2">MaoC/PaaZ C-terminal domain-containing protein</fullName>
    </submittedName>
</protein>
<dbReference type="RefSeq" id="WP_315945535.1">
    <property type="nucleotide sequence ID" value="NZ_JAWCUA010000001.1"/>
</dbReference>
<dbReference type="PANTHER" id="PTHR43841">
    <property type="entry name" value="3-HYDROXYACYL-THIOESTER DEHYDRATASE HTDX-RELATED"/>
    <property type="match status" value="1"/>
</dbReference>
<dbReference type="Pfam" id="PF01575">
    <property type="entry name" value="MaoC_dehydratas"/>
    <property type="match status" value="1"/>
</dbReference>
<name>A0ABU3QVZ9_9GAMM</name>
<dbReference type="SUPFAM" id="SSF54637">
    <property type="entry name" value="Thioesterase/thiol ester dehydrase-isomerase"/>
    <property type="match status" value="1"/>
</dbReference>
<dbReference type="InterPro" id="IPR029069">
    <property type="entry name" value="HotDog_dom_sf"/>
</dbReference>
<keyword evidence="3" id="KW-1185">Reference proteome</keyword>
<dbReference type="Proteomes" id="UP001257914">
    <property type="component" value="Unassembled WGS sequence"/>
</dbReference>
<dbReference type="EMBL" id="JAWCUA010000001">
    <property type="protein sequence ID" value="MDU0111617.1"/>
    <property type="molecule type" value="Genomic_DNA"/>
</dbReference>
<evidence type="ECO:0000313" key="3">
    <source>
        <dbReference type="Proteomes" id="UP001257914"/>
    </source>
</evidence>
<accession>A0ABU3QVZ9</accession>
<evidence type="ECO:0000313" key="2">
    <source>
        <dbReference type="EMBL" id="MDU0111617.1"/>
    </source>
</evidence>
<organism evidence="2 3">
    <name type="scientific">Psychrosphaera aquimarina</name>
    <dbReference type="NCBI Taxonomy" id="2044854"/>
    <lineage>
        <taxon>Bacteria</taxon>
        <taxon>Pseudomonadati</taxon>
        <taxon>Pseudomonadota</taxon>
        <taxon>Gammaproteobacteria</taxon>
        <taxon>Alteromonadales</taxon>
        <taxon>Pseudoalteromonadaceae</taxon>
        <taxon>Psychrosphaera</taxon>
    </lineage>
</organism>
<gene>
    <name evidence="2" type="ORF">RT723_01045</name>
</gene>
<sequence>MSNIQPLFSVPRLIFRAINSKKCKLEEFNPFSITVKNIYASEKQVSSFTKAFGHPDNIKSYAFLAGFRTTIQCIAQAPIPSSLLGLIHLSCEINQFAKHNWFLPYDIQVTVKSCKSSNKGLTYQIVTDFFQQGELTIQNTNVMLDKKPGYKANRRETTEKAEIMQLGDSFCSYAINLKTAWKYALLSGDLNPIHLHPYLAKKLGLKSVLMHGMFNAHQCLSSIYKKTEEDLGNVYIEFNKPCFMPNQVFVMQYDDSNEYGVFSKNKKDRYIKAEIKKEG</sequence>